<dbReference type="Proteomes" id="UP000554482">
    <property type="component" value="Unassembled WGS sequence"/>
</dbReference>
<name>A0A7J6WQ99_THATH</name>
<feature type="compositionally biased region" description="Basic and acidic residues" evidence="1">
    <location>
        <begin position="300"/>
        <end position="324"/>
    </location>
</feature>
<reference evidence="2 3" key="1">
    <citation type="submission" date="2020-06" db="EMBL/GenBank/DDBJ databases">
        <title>Transcriptomic and genomic resources for Thalictrum thalictroides and T. hernandezii: Facilitating candidate gene discovery in an emerging model plant lineage.</title>
        <authorList>
            <person name="Arias T."/>
            <person name="Riano-Pachon D.M."/>
            <person name="Di Stilio V.S."/>
        </authorList>
    </citation>
    <scope>NUCLEOTIDE SEQUENCE [LARGE SCALE GENOMIC DNA]</scope>
    <source>
        <strain evidence="3">cv. WT478/WT964</strain>
        <tissue evidence="2">Leaves</tissue>
    </source>
</reference>
<dbReference type="AlphaFoldDB" id="A0A7J6WQ99"/>
<organism evidence="2 3">
    <name type="scientific">Thalictrum thalictroides</name>
    <name type="common">Rue-anemone</name>
    <name type="synonym">Anemone thalictroides</name>
    <dbReference type="NCBI Taxonomy" id="46969"/>
    <lineage>
        <taxon>Eukaryota</taxon>
        <taxon>Viridiplantae</taxon>
        <taxon>Streptophyta</taxon>
        <taxon>Embryophyta</taxon>
        <taxon>Tracheophyta</taxon>
        <taxon>Spermatophyta</taxon>
        <taxon>Magnoliopsida</taxon>
        <taxon>Ranunculales</taxon>
        <taxon>Ranunculaceae</taxon>
        <taxon>Thalictroideae</taxon>
        <taxon>Thalictrum</taxon>
    </lineage>
</organism>
<protein>
    <submittedName>
        <fullName evidence="2">DWNN domain, A CCHC-type zinc finger protein</fullName>
    </submittedName>
</protein>
<comment type="caution">
    <text evidence="2">The sequence shown here is derived from an EMBL/GenBank/DDBJ whole genome shotgun (WGS) entry which is preliminary data.</text>
</comment>
<gene>
    <name evidence="2" type="ORF">FRX31_011269</name>
</gene>
<feature type="region of interest" description="Disordered" evidence="1">
    <location>
        <begin position="95"/>
        <end position="130"/>
    </location>
</feature>
<feature type="region of interest" description="Disordered" evidence="1">
    <location>
        <begin position="482"/>
        <end position="521"/>
    </location>
</feature>
<feature type="compositionally biased region" description="Basic and acidic residues" evidence="1">
    <location>
        <begin position="249"/>
        <end position="265"/>
    </location>
</feature>
<accession>A0A7J6WQ99</accession>
<feature type="region of interest" description="Disordered" evidence="1">
    <location>
        <begin position="249"/>
        <end position="456"/>
    </location>
</feature>
<sequence length="521" mass="59369">MESARPAQPKVPSPILSAFSREQMTTQPAKLKAPAPTHSESSKGEQLPPIQKNESVDMQEPATEAKDAGAPRFSLGKGRDAKNVDACEATCDSMPVKVPMPHGSAPLAEEEMQQKPSASEPGKKRKKKKVRLPLNELQWRTPQDIGGENYMMPFPPPACDPYWGNMQLGMDGFMNPYGGTMPYIGYVPGPFDPMGGMLPQDHFGGTGYMMPGFPYQRDFSDFPVGSSLAPPIMSRAEFEARKSDLRRRHDLEGDAKRIGSRDPEYGRNVSNDDGISSMKSEHRMMSKSKSPDHHHRHYHHRDEKESNEDRSHHYRVEKESSQDRSHRHLVKRESSLDRSRHHHHRSPYHRDERQVSPEQGHHHRRHRRTESPFCDVEPVRHVKRRSDHHSLPPSRDLEPVRKRRTIEQEDTVKDSGEDTADKKQKASVFSRISFPGETGGNKKQKVSLEGSSHLSNGYNKVHTVHYANGDLYEIKRSEEATLALDNDSSDDDERHFKRKPARYEPPPPPIEWEEDVRPSRS</sequence>
<keyword evidence="3" id="KW-1185">Reference proteome</keyword>
<feature type="region of interest" description="Disordered" evidence="1">
    <location>
        <begin position="1"/>
        <end position="82"/>
    </location>
</feature>
<feature type="compositionally biased region" description="Basic and acidic residues" evidence="1">
    <location>
        <begin position="395"/>
        <end position="424"/>
    </location>
</feature>
<feature type="compositionally biased region" description="Polar residues" evidence="1">
    <location>
        <begin position="268"/>
        <end position="278"/>
    </location>
</feature>
<evidence type="ECO:0000313" key="3">
    <source>
        <dbReference type="Proteomes" id="UP000554482"/>
    </source>
</evidence>
<dbReference type="OrthoDB" id="1931405at2759"/>
<dbReference type="EMBL" id="JABWDY010012364">
    <property type="protein sequence ID" value="KAF5199143.1"/>
    <property type="molecule type" value="Genomic_DNA"/>
</dbReference>
<proteinExistence type="predicted"/>
<evidence type="ECO:0000256" key="1">
    <source>
        <dbReference type="SAM" id="MobiDB-lite"/>
    </source>
</evidence>
<evidence type="ECO:0000313" key="2">
    <source>
        <dbReference type="EMBL" id="KAF5199143.1"/>
    </source>
</evidence>